<dbReference type="OrthoDB" id="9781034at2"/>
<dbReference type="GO" id="GO:0004792">
    <property type="term" value="F:thiosulfate-cyanide sulfurtransferase activity"/>
    <property type="evidence" value="ECO:0007669"/>
    <property type="project" value="UniProtKB-EC"/>
</dbReference>
<dbReference type="PANTHER" id="PTHR43031">
    <property type="entry name" value="FAD-DEPENDENT OXIDOREDUCTASE"/>
    <property type="match status" value="1"/>
</dbReference>
<feature type="chain" id="PRO_5022081595" evidence="1">
    <location>
        <begin position="30"/>
        <end position="161"/>
    </location>
</feature>
<dbReference type="EMBL" id="VJND01000002">
    <property type="protein sequence ID" value="TSE26818.1"/>
    <property type="molecule type" value="Genomic_DNA"/>
</dbReference>
<keyword evidence="4" id="KW-1185">Reference proteome</keyword>
<dbReference type="InterPro" id="IPR001763">
    <property type="entry name" value="Rhodanese-like_dom"/>
</dbReference>
<dbReference type="EC" id="2.8.1.1" evidence="3"/>
<dbReference type="InterPro" id="IPR036873">
    <property type="entry name" value="Rhodanese-like_dom_sf"/>
</dbReference>
<dbReference type="SUPFAM" id="SSF52821">
    <property type="entry name" value="Rhodanese/Cell cycle control phosphatase"/>
    <property type="match status" value="1"/>
</dbReference>
<dbReference type="InterPro" id="IPR001307">
    <property type="entry name" value="Thiosulphate_STrfase_CS"/>
</dbReference>
<dbReference type="Pfam" id="PF00581">
    <property type="entry name" value="Rhodanese"/>
    <property type="match status" value="1"/>
</dbReference>
<proteinExistence type="predicted"/>
<organism evidence="3 4">
    <name type="scientific">Tepidimonas sediminis</name>
    <dbReference type="NCBI Taxonomy" id="2588941"/>
    <lineage>
        <taxon>Bacteria</taxon>
        <taxon>Pseudomonadati</taxon>
        <taxon>Pseudomonadota</taxon>
        <taxon>Betaproteobacteria</taxon>
        <taxon>Burkholderiales</taxon>
        <taxon>Tepidimonas</taxon>
    </lineage>
</organism>
<accession>A0A554WTA1</accession>
<dbReference type="RefSeq" id="WP_143893335.1">
    <property type="nucleotide sequence ID" value="NZ_VJND01000002.1"/>
</dbReference>
<dbReference type="InterPro" id="IPR050229">
    <property type="entry name" value="GlpE_sulfurtransferase"/>
</dbReference>
<name>A0A554WTA1_9BURK</name>
<sequence>MRSTSVRRPTLRALAAALSATLAVAAAHAEPAPAVVEALESYLDFVDYGGGVMFPEQLTREDWPRYVFIDARDAGQYAREHIPGAIHIEWRRVIAERARIPRDRPVLLYCNTGSLSAQAAFALRLAGWDNVRVLQGGLEGWKAAGRPGVADTPRPATAPRH</sequence>
<dbReference type="Gene3D" id="3.40.250.10">
    <property type="entry name" value="Rhodanese-like domain"/>
    <property type="match status" value="1"/>
</dbReference>
<dbReference type="PROSITE" id="PS50206">
    <property type="entry name" value="RHODANESE_3"/>
    <property type="match status" value="1"/>
</dbReference>
<dbReference type="PROSITE" id="PS00380">
    <property type="entry name" value="RHODANESE_1"/>
    <property type="match status" value="1"/>
</dbReference>
<keyword evidence="1" id="KW-0732">Signal</keyword>
<evidence type="ECO:0000313" key="3">
    <source>
        <dbReference type="EMBL" id="TSE26818.1"/>
    </source>
</evidence>
<comment type="caution">
    <text evidence="3">The sequence shown here is derived from an EMBL/GenBank/DDBJ whole genome shotgun (WGS) entry which is preliminary data.</text>
</comment>
<protein>
    <submittedName>
        <fullName evidence="3">Putative thiosulfate sulfurtransferase</fullName>
        <ecNumber evidence="3">2.8.1.1</ecNumber>
    </submittedName>
</protein>
<dbReference type="PANTHER" id="PTHR43031:SF1">
    <property type="entry name" value="PYRIDINE NUCLEOTIDE-DISULPHIDE OXIDOREDUCTASE"/>
    <property type="match status" value="1"/>
</dbReference>
<gene>
    <name evidence="3" type="primary">cysA1</name>
    <name evidence="3" type="ORF">Tsedi_00527</name>
</gene>
<dbReference type="SMART" id="SM00450">
    <property type="entry name" value="RHOD"/>
    <property type="match status" value="1"/>
</dbReference>
<dbReference type="CDD" id="cd00158">
    <property type="entry name" value="RHOD"/>
    <property type="match status" value="1"/>
</dbReference>
<evidence type="ECO:0000256" key="1">
    <source>
        <dbReference type="SAM" id="SignalP"/>
    </source>
</evidence>
<feature type="signal peptide" evidence="1">
    <location>
        <begin position="1"/>
        <end position="29"/>
    </location>
</feature>
<reference evidence="3 4" key="1">
    <citation type="submission" date="2019-07" db="EMBL/GenBank/DDBJ databases">
        <title>Tepidimonas sediminis YIM 72259 draft genome.</title>
        <authorList>
            <person name="Da Costa M.S."/>
            <person name="Froufe H.J.C."/>
            <person name="Egas C."/>
            <person name="Albuquerque L."/>
        </authorList>
    </citation>
    <scope>NUCLEOTIDE SEQUENCE [LARGE SCALE GENOMIC DNA]</scope>
    <source>
        <strain evidence="3 4">YIM 72259</strain>
    </source>
</reference>
<feature type="domain" description="Rhodanese" evidence="2">
    <location>
        <begin position="62"/>
        <end position="150"/>
    </location>
</feature>
<keyword evidence="3" id="KW-0808">Transferase</keyword>
<evidence type="ECO:0000259" key="2">
    <source>
        <dbReference type="PROSITE" id="PS50206"/>
    </source>
</evidence>
<dbReference type="AlphaFoldDB" id="A0A554WTA1"/>
<evidence type="ECO:0000313" key="4">
    <source>
        <dbReference type="Proteomes" id="UP000320225"/>
    </source>
</evidence>
<dbReference type="Proteomes" id="UP000320225">
    <property type="component" value="Unassembled WGS sequence"/>
</dbReference>